<reference evidence="2" key="1">
    <citation type="submission" date="2020-05" db="EMBL/GenBank/DDBJ databases">
        <authorList>
            <person name="Chiriac C."/>
            <person name="Salcher M."/>
            <person name="Ghai R."/>
            <person name="Kavagutti S V."/>
        </authorList>
    </citation>
    <scope>NUCLEOTIDE SEQUENCE</scope>
</reference>
<feature type="transmembrane region" description="Helical" evidence="1">
    <location>
        <begin position="46"/>
        <end position="66"/>
    </location>
</feature>
<dbReference type="AlphaFoldDB" id="A0A6J7FFW5"/>
<accession>A0A6J7FFW5</accession>
<evidence type="ECO:0000313" key="3">
    <source>
        <dbReference type="EMBL" id="CAB5032948.1"/>
    </source>
</evidence>
<gene>
    <name evidence="2" type="ORF">UFOPK3495_00598</name>
    <name evidence="3" type="ORF">UFOPK4237_00024</name>
</gene>
<dbReference type="EMBL" id="CAFBMC010000022">
    <property type="protein sequence ID" value="CAB4894326.1"/>
    <property type="molecule type" value="Genomic_DNA"/>
</dbReference>
<keyword evidence="1" id="KW-0812">Transmembrane</keyword>
<keyword evidence="1" id="KW-1133">Transmembrane helix</keyword>
<evidence type="ECO:0000256" key="1">
    <source>
        <dbReference type="SAM" id="Phobius"/>
    </source>
</evidence>
<sequence>MLNRILVGREHRYEELREGITMSLYINLTLLAVLLVIPVNQAQSRIQMVVFVVMATLALLAAHQIAFRLSSRFMNSGVVHREVPRLLLAQAFGAATAAALAVVPIIFFGNVGIWLSESLLLAFVCTIGFLASRSGGATLWRATGYVGFLIVVVTSLIVFKHYSGA</sequence>
<evidence type="ECO:0000313" key="2">
    <source>
        <dbReference type="EMBL" id="CAB4894326.1"/>
    </source>
</evidence>
<protein>
    <submittedName>
        <fullName evidence="2">Unannotated protein</fullName>
    </submittedName>
</protein>
<keyword evidence="1" id="KW-0472">Membrane</keyword>
<feature type="transmembrane region" description="Helical" evidence="1">
    <location>
        <begin position="113"/>
        <end position="131"/>
    </location>
</feature>
<organism evidence="2">
    <name type="scientific">freshwater metagenome</name>
    <dbReference type="NCBI Taxonomy" id="449393"/>
    <lineage>
        <taxon>unclassified sequences</taxon>
        <taxon>metagenomes</taxon>
        <taxon>ecological metagenomes</taxon>
    </lineage>
</organism>
<feature type="transmembrane region" description="Helical" evidence="1">
    <location>
        <begin position="86"/>
        <end position="107"/>
    </location>
</feature>
<feature type="transmembrane region" description="Helical" evidence="1">
    <location>
        <begin position="20"/>
        <end position="40"/>
    </location>
</feature>
<dbReference type="EMBL" id="CAFBPZ010000001">
    <property type="protein sequence ID" value="CAB5032948.1"/>
    <property type="molecule type" value="Genomic_DNA"/>
</dbReference>
<feature type="transmembrane region" description="Helical" evidence="1">
    <location>
        <begin position="143"/>
        <end position="162"/>
    </location>
</feature>
<proteinExistence type="predicted"/>
<name>A0A6J7FFW5_9ZZZZ</name>